<dbReference type="EMBL" id="BAABRR010000001">
    <property type="protein sequence ID" value="GAA5517934.1"/>
    <property type="molecule type" value="Genomic_DNA"/>
</dbReference>
<dbReference type="PANTHER" id="PTHR37468">
    <property type="entry name" value="SULFATE TRANSPORTER CYSZ"/>
    <property type="match status" value="1"/>
</dbReference>
<evidence type="ECO:0000256" key="6">
    <source>
        <dbReference type="ARBA" id="ARBA00022692"/>
    </source>
</evidence>
<evidence type="ECO:0000256" key="10">
    <source>
        <dbReference type="SAM" id="MobiDB-lite"/>
    </source>
</evidence>
<feature type="compositionally biased region" description="Low complexity" evidence="10">
    <location>
        <begin position="253"/>
        <end position="263"/>
    </location>
</feature>
<evidence type="ECO:0000256" key="2">
    <source>
        <dbReference type="ARBA" id="ARBA00022448"/>
    </source>
</evidence>
<evidence type="ECO:0000256" key="11">
    <source>
        <dbReference type="SAM" id="Phobius"/>
    </source>
</evidence>
<dbReference type="Proteomes" id="UP001426770">
    <property type="component" value="Unassembled WGS sequence"/>
</dbReference>
<keyword evidence="13" id="KW-1185">Reference proteome</keyword>
<dbReference type="InterPro" id="IPR059112">
    <property type="entry name" value="CysZ/EI24"/>
</dbReference>
<evidence type="ECO:0000256" key="9">
    <source>
        <dbReference type="ARBA" id="ARBA00023136"/>
    </source>
</evidence>
<accession>A0ABP9WEF0</accession>
<proteinExistence type="predicted"/>
<keyword evidence="4" id="KW-0997">Cell inner membrane</keyword>
<reference evidence="12 13" key="1">
    <citation type="submission" date="2024-02" db="EMBL/GenBank/DDBJ databases">
        <title>Lysinimicrobium sediminis NBRC 112286.</title>
        <authorList>
            <person name="Ichikawa N."/>
            <person name="Katano-Makiyama Y."/>
            <person name="Hidaka K."/>
        </authorList>
    </citation>
    <scope>NUCLEOTIDE SEQUENCE [LARGE SCALE GENOMIC DNA]</scope>
    <source>
        <strain evidence="12 13">NBRC 112286</strain>
    </source>
</reference>
<keyword evidence="5" id="KW-0028">Amino-acid biosynthesis</keyword>
<evidence type="ECO:0000313" key="12">
    <source>
        <dbReference type="EMBL" id="GAA5517934.1"/>
    </source>
</evidence>
<feature type="transmembrane region" description="Helical" evidence="11">
    <location>
        <begin position="144"/>
        <end position="166"/>
    </location>
</feature>
<feature type="transmembrane region" description="Helical" evidence="11">
    <location>
        <begin position="214"/>
        <end position="235"/>
    </location>
</feature>
<comment type="caution">
    <text evidence="12">The sequence shown here is derived from an EMBL/GenBank/DDBJ whole genome shotgun (WGS) entry which is preliminary data.</text>
</comment>
<keyword evidence="8" id="KW-0764">Sulfate transport</keyword>
<keyword evidence="3" id="KW-1003">Cell membrane</keyword>
<evidence type="ECO:0000256" key="8">
    <source>
        <dbReference type="ARBA" id="ARBA00023032"/>
    </source>
</evidence>
<evidence type="ECO:0000256" key="7">
    <source>
        <dbReference type="ARBA" id="ARBA00022989"/>
    </source>
</evidence>
<name>A0ABP9WEF0_9MICO</name>
<gene>
    <name evidence="12" type="primary">cysZ</name>
    <name evidence="12" type="ORF">Lsed01_00351</name>
</gene>
<evidence type="ECO:0000256" key="1">
    <source>
        <dbReference type="ARBA" id="ARBA00004141"/>
    </source>
</evidence>
<evidence type="ECO:0000313" key="13">
    <source>
        <dbReference type="Proteomes" id="UP001426770"/>
    </source>
</evidence>
<keyword evidence="2" id="KW-0813">Transport</keyword>
<feature type="transmembrane region" description="Helical" evidence="11">
    <location>
        <begin position="172"/>
        <end position="193"/>
    </location>
</feature>
<comment type="subcellular location">
    <subcellularLocation>
        <location evidence="1">Membrane</location>
        <topology evidence="1">Multi-pass membrane protein</topology>
    </subcellularLocation>
</comment>
<keyword evidence="9 11" id="KW-0472">Membrane</keyword>
<evidence type="ECO:0000256" key="4">
    <source>
        <dbReference type="ARBA" id="ARBA00022519"/>
    </source>
</evidence>
<keyword evidence="6 11" id="KW-0812">Transmembrane</keyword>
<evidence type="ECO:0000256" key="5">
    <source>
        <dbReference type="ARBA" id="ARBA00022605"/>
    </source>
</evidence>
<keyword evidence="7 11" id="KW-1133">Transmembrane helix</keyword>
<dbReference type="RefSeq" id="WP_286216003.1">
    <property type="nucleotide sequence ID" value="NZ_AP027736.1"/>
</dbReference>
<protein>
    <submittedName>
        <fullName evidence="12">Sulfate transporter CysZ</fullName>
    </submittedName>
</protein>
<dbReference type="PANTHER" id="PTHR37468:SF1">
    <property type="entry name" value="SULFATE TRANSPORTER CYSZ"/>
    <property type="match status" value="1"/>
</dbReference>
<sequence length="278" mass="28093">MAARVLTETRAGITLAFSGARAWVRTPRLLVMGAVPSIVTAVIVGVLLGVLLINVGEIGRAIASGVGVDGGTLADVVAATAAIAVLAASTLVSVALFATVTLAIGQPFFEAISRRVDDSLGGLEHPAPEEPWHRALVRGAGESVVTVAISIGVSLGLLAVGLVPVVGSPTAFVLGALVGGRLLAIELTAYPLARRGIVSRHERIAALRPLRTRTVVFGACVFLTFLLPLGAVVAMPAAMVGATMLARQVTSPSASAGSGLPGLRLEGGTHGVDRGVDE</sequence>
<feature type="transmembrane region" description="Helical" evidence="11">
    <location>
        <begin position="76"/>
        <end position="105"/>
    </location>
</feature>
<organism evidence="12 13">
    <name type="scientific">Demequina sediminis</name>
    <dbReference type="NCBI Taxonomy" id="1930058"/>
    <lineage>
        <taxon>Bacteria</taxon>
        <taxon>Bacillati</taxon>
        <taxon>Actinomycetota</taxon>
        <taxon>Actinomycetes</taxon>
        <taxon>Micrococcales</taxon>
        <taxon>Demequinaceae</taxon>
        <taxon>Demequina</taxon>
    </lineage>
</organism>
<dbReference type="InterPro" id="IPR050480">
    <property type="entry name" value="CysZ-like"/>
</dbReference>
<feature type="transmembrane region" description="Helical" evidence="11">
    <location>
        <begin position="29"/>
        <end position="56"/>
    </location>
</feature>
<feature type="region of interest" description="Disordered" evidence="10">
    <location>
        <begin position="253"/>
        <end position="278"/>
    </location>
</feature>
<dbReference type="Pfam" id="PF07264">
    <property type="entry name" value="EI24"/>
    <property type="match status" value="1"/>
</dbReference>
<evidence type="ECO:0000256" key="3">
    <source>
        <dbReference type="ARBA" id="ARBA00022475"/>
    </source>
</evidence>